<dbReference type="Proteomes" id="UP000177777">
    <property type="component" value="Unassembled WGS sequence"/>
</dbReference>
<gene>
    <name evidence="2" type="ORF">A3D42_01375</name>
</gene>
<accession>A0A1F6W7U2</accession>
<evidence type="ECO:0000313" key="2">
    <source>
        <dbReference type="EMBL" id="OGI77846.1"/>
    </source>
</evidence>
<dbReference type="InterPro" id="IPR048846">
    <property type="entry name" value="PaaX-like_central"/>
</dbReference>
<dbReference type="Pfam" id="PF20803">
    <property type="entry name" value="PaaX_M"/>
    <property type="match status" value="1"/>
</dbReference>
<evidence type="ECO:0000259" key="1">
    <source>
        <dbReference type="Pfam" id="PF20803"/>
    </source>
</evidence>
<evidence type="ECO:0000313" key="3">
    <source>
        <dbReference type="Proteomes" id="UP000177777"/>
    </source>
</evidence>
<feature type="domain" description="Transcriptional repressor PaaX-like central Cas2-like" evidence="1">
    <location>
        <begin position="122"/>
        <end position="189"/>
    </location>
</feature>
<proteinExistence type="predicted"/>
<dbReference type="AlphaFoldDB" id="A0A1F6W7U2"/>
<organism evidence="2 3">
    <name type="scientific">Candidatus Nomurabacteria bacterium RIFCSPHIGHO2_02_FULL_41_18</name>
    <dbReference type="NCBI Taxonomy" id="1801754"/>
    <lineage>
        <taxon>Bacteria</taxon>
        <taxon>Candidatus Nomuraibacteriota</taxon>
    </lineage>
</organism>
<comment type="caution">
    <text evidence="2">The sequence shown here is derived from an EMBL/GenBank/DDBJ whole genome shotgun (WGS) entry which is preliminary data.</text>
</comment>
<protein>
    <recommendedName>
        <fullName evidence="1">Transcriptional repressor PaaX-like central Cas2-like domain-containing protein</fullName>
    </recommendedName>
</protein>
<name>A0A1F6W7U2_9BACT</name>
<sequence length="196" mass="23283">MRGKILLSILESLYDQALSQVDFFEAVLASGYGASMGKIDYEHNKRQSAREHEIFRKLKLKERKRRLEKFIYKMKRDGLIEKVGKNGNKFKISKEGKLKLKHLKDALPERYYELENKVNLAIISFDIPEKFRRKRDWLREVIRNLGFEMVHKSVWIGKRKIPKKMVLDLERLGILEFVEIFEISKTGTIEKIKKNI</sequence>
<reference evidence="2 3" key="1">
    <citation type="journal article" date="2016" name="Nat. Commun.">
        <title>Thousands of microbial genomes shed light on interconnected biogeochemical processes in an aquifer system.</title>
        <authorList>
            <person name="Anantharaman K."/>
            <person name="Brown C.T."/>
            <person name="Hug L.A."/>
            <person name="Sharon I."/>
            <person name="Castelle C.J."/>
            <person name="Probst A.J."/>
            <person name="Thomas B.C."/>
            <person name="Singh A."/>
            <person name="Wilkins M.J."/>
            <person name="Karaoz U."/>
            <person name="Brodie E.L."/>
            <person name="Williams K.H."/>
            <person name="Hubbard S.S."/>
            <person name="Banfield J.F."/>
        </authorList>
    </citation>
    <scope>NUCLEOTIDE SEQUENCE [LARGE SCALE GENOMIC DNA]</scope>
</reference>
<dbReference type="EMBL" id="MFUE01000009">
    <property type="protein sequence ID" value="OGI77846.1"/>
    <property type="molecule type" value="Genomic_DNA"/>
</dbReference>